<evidence type="ECO:0000313" key="5">
    <source>
        <dbReference type="Proteomes" id="UP000182015"/>
    </source>
</evidence>
<keyword evidence="5" id="KW-1185">Reference proteome</keyword>
<evidence type="ECO:0000313" key="4">
    <source>
        <dbReference type="EMBL" id="OJF71904.1"/>
    </source>
</evidence>
<evidence type="ECO:0000256" key="2">
    <source>
        <dbReference type="PROSITE-ProRule" id="PRU00335"/>
    </source>
</evidence>
<keyword evidence="1 2" id="KW-0238">DNA-binding</keyword>
<dbReference type="PANTHER" id="PTHR43479">
    <property type="entry name" value="ACREF/ENVCD OPERON REPRESSOR-RELATED"/>
    <property type="match status" value="1"/>
</dbReference>
<dbReference type="OrthoDB" id="9810250at2"/>
<comment type="caution">
    <text evidence="4">The sequence shown here is derived from an EMBL/GenBank/DDBJ whole genome shotgun (WGS) entry which is preliminary data.</text>
</comment>
<dbReference type="Pfam" id="PF00440">
    <property type="entry name" value="TetR_N"/>
    <property type="match status" value="1"/>
</dbReference>
<gene>
    <name evidence="4" type="ORF">A9Q68_07965</name>
</gene>
<dbReference type="InterPro" id="IPR001647">
    <property type="entry name" value="HTH_TetR"/>
</dbReference>
<dbReference type="SUPFAM" id="SSF46689">
    <property type="entry name" value="Homeodomain-like"/>
    <property type="match status" value="1"/>
</dbReference>
<dbReference type="GO" id="GO:0003677">
    <property type="term" value="F:DNA binding"/>
    <property type="evidence" value="ECO:0007669"/>
    <property type="project" value="UniProtKB-UniRule"/>
</dbReference>
<evidence type="ECO:0000256" key="1">
    <source>
        <dbReference type="ARBA" id="ARBA00023125"/>
    </source>
</evidence>
<dbReference type="InterPro" id="IPR039532">
    <property type="entry name" value="TetR_C_Firmicutes"/>
</dbReference>
<name>A0A1L8MMA0_9STRE</name>
<dbReference type="STRING" id="1856638.A9Q68_07965"/>
<reference evidence="5" key="1">
    <citation type="submission" date="2016-06" db="EMBL/GenBank/DDBJ databases">
        <authorList>
            <person name="de Vries S.P.W."/>
            <person name="Hadjirin N.F."/>
            <person name="Lay E.M."/>
            <person name="Zadoks R.N."/>
            <person name="Peacock S.J."/>
            <person name="Parkhill J."/>
            <person name="Grant A.J."/>
            <person name="Mcdougall S."/>
            <person name="Holmes M.A."/>
        </authorList>
    </citation>
    <scope>NUCLEOTIDE SEQUENCE [LARGE SCALE GENOMIC DNA]</scope>
    <source>
        <strain evidence="5">NZ1587</strain>
    </source>
</reference>
<dbReference type="PROSITE" id="PS50977">
    <property type="entry name" value="HTH_TETR_2"/>
    <property type="match status" value="1"/>
</dbReference>
<sequence length="180" mass="21018">MSSNRKENTKKALLEAMVKLLNKESFDDISTTELAETAGISRSSFYTHYRDKYEMIDSYQQMLFHQLEYIFDKDYDDNEATFLEVFSFLSREKLLSALLSANGTKELQNFIINKVRILITSELQDRVAKEGMSKIELDYQSVYLAYAFFGTCQTWIARGKKESPQQMTDFVLKMIDRSNK</sequence>
<proteinExistence type="predicted"/>
<dbReference type="AlphaFoldDB" id="A0A1L8MMA0"/>
<dbReference type="EMBL" id="LZDD01000002">
    <property type="protein sequence ID" value="OJF71904.1"/>
    <property type="molecule type" value="Genomic_DNA"/>
</dbReference>
<accession>A0A1L8MMA0</accession>
<dbReference type="PANTHER" id="PTHR43479:SF7">
    <property type="entry name" value="TETR-FAMILY TRANSCRIPTIONAL REGULATOR"/>
    <property type="match status" value="1"/>
</dbReference>
<protein>
    <submittedName>
        <fullName evidence="4">TetR family transcriptional regulator</fullName>
    </submittedName>
</protein>
<dbReference type="RefSeq" id="WP_071794193.1">
    <property type="nucleotide sequence ID" value="NZ_LZDD01000002.1"/>
</dbReference>
<dbReference type="Pfam" id="PF14278">
    <property type="entry name" value="TetR_C_8"/>
    <property type="match status" value="1"/>
</dbReference>
<feature type="domain" description="HTH tetR-type" evidence="3">
    <location>
        <begin position="7"/>
        <end position="67"/>
    </location>
</feature>
<dbReference type="PRINTS" id="PR00455">
    <property type="entry name" value="HTHTETR"/>
</dbReference>
<dbReference type="InterPro" id="IPR009057">
    <property type="entry name" value="Homeodomain-like_sf"/>
</dbReference>
<dbReference type="Proteomes" id="UP000182015">
    <property type="component" value="Unassembled WGS sequence"/>
</dbReference>
<feature type="DNA-binding region" description="H-T-H motif" evidence="2">
    <location>
        <begin position="30"/>
        <end position="49"/>
    </location>
</feature>
<dbReference type="Gene3D" id="1.10.357.10">
    <property type="entry name" value="Tetracycline Repressor, domain 2"/>
    <property type="match status" value="1"/>
</dbReference>
<evidence type="ECO:0000259" key="3">
    <source>
        <dbReference type="PROSITE" id="PS50977"/>
    </source>
</evidence>
<organism evidence="4 5">
    <name type="scientific">Streptococcus bovimastitidis</name>
    <dbReference type="NCBI Taxonomy" id="1856638"/>
    <lineage>
        <taxon>Bacteria</taxon>
        <taxon>Bacillati</taxon>
        <taxon>Bacillota</taxon>
        <taxon>Bacilli</taxon>
        <taxon>Lactobacillales</taxon>
        <taxon>Streptococcaceae</taxon>
        <taxon>Streptococcus</taxon>
    </lineage>
</organism>
<dbReference type="InterPro" id="IPR050624">
    <property type="entry name" value="HTH-type_Tx_Regulator"/>
</dbReference>